<dbReference type="PANTHER" id="PTHR43313">
    <property type="entry name" value="SHORT-CHAIN DEHYDROGENASE/REDUCTASE FAMILY 9C"/>
    <property type="match status" value="1"/>
</dbReference>
<dbReference type="Gene3D" id="3.40.50.720">
    <property type="entry name" value="NAD(P)-binding Rossmann-like Domain"/>
    <property type="match status" value="1"/>
</dbReference>
<gene>
    <name evidence="2" type="ORF">AAE3_LOCUS13696</name>
</gene>
<comment type="caution">
    <text evidence="2">The sequence shown here is derived from an EMBL/GenBank/DDBJ whole genome shotgun (WGS) entry which is preliminary data.</text>
</comment>
<dbReference type="SUPFAM" id="SSF51735">
    <property type="entry name" value="NAD(P)-binding Rossmann-fold domains"/>
    <property type="match status" value="1"/>
</dbReference>
<keyword evidence="3" id="KW-1185">Reference proteome</keyword>
<reference evidence="2 3" key="1">
    <citation type="submission" date="2020-01" db="EMBL/GenBank/DDBJ databases">
        <authorList>
            <person name="Gupta K D."/>
        </authorList>
    </citation>
    <scope>NUCLEOTIDE SEQUENCE [LARGE SCALE GENOMIC DNA]</scope>
</reference>
<dbReference type="InterPro" id="IPR013952">
    <property type="entry name" value="DUF1776_fun"/>
</dbReference>
<name>A0A8S0WDF3_CYCAE</name>
<dbReference type="AlphaFoldDB" id="A0A8S0WDF3"/>
<dbReference type="Proteomes" id="UP000467700">
    <property type="component" value="Unassembled WGS sequence"/>
</dbReference>
<accession>A0A8S0WDF3</accession>
<dbReference type="InterPro" id="IPR036291">
    <property type="entry name" value="NAD(P)-bd_dom_sf"/>
</dbReference>
<evidence type="ECO:0000313" key="2">
    <source>
        <dbReference type="EMBL" id="CAA7271609.1"/>
    </source>
</evidence>
<evidence type="ECO:0008006" key="4">
    <source>
        <dbReference type="Google" id="ProtNLM"/>
    </source>
</evidence>
<dbReference type="SUPFAM" id="SSF101447">
    <property type="entry name" value="Formin homology 2 domain (FH2 domain)"/>
    <property type="match status" value="1"/>
</dbReference>
<protein>
    <recommendedName>
        <fullName evidence="4">DUF1776-domain-containing protein</fullName>
    </recommendedName>
</protein>
<sequence>MPSLDSVEEYLQSVEEYFYSSLSAVSYSLPDVQEVVNQLWVDISRYGPGMPAFPEVHIPTLGDFQVPPPPPPPPPPPSWIEQSANLAGRHPWKTTGIVAGVVGAGLLVGYRHSVAKRSRRLYTSQKVHSDECRQIVVVLGGDSPYASPLILELEKKGYIVVASVATAEAADALEARCHGYVKAHILDPFEPATIPAFLRSFSATLSRKFPINSPGDPYASPSSIPYVHSIISLLSLSATVPSINAPLEHISLRDTYLPYLTATQITPLQVIQSLLPLLRTGSARGRDYGKKSIIVCLPSTDVRVGLPFASIRAMSAAGMLRAVEVLRREINVASLTEKSDSMQNIKAVVVDVGTFDTGVPTKSVLSEGIYKSMEDWTASEKVAYGPAFVSIMDEKPLVRSRWEGLKSVFRTNYKYGSPRRPTDLAVFADCLVGAVSGGRYGPSLFRLGLGLGRIRNWIRGERFSIGAGASTYKVASYLPSILLDALLNLPHFLIGIRNRLLPVEPYRRPPTNLPSPVNAKKVDTVVEPKEVSSRSTSPDVETSSDADVESNAGDTVASSWVSLHKKQASEA</sequence>
<evidence type="ECO:0000256" key="1">
    <source>
        <dbReference type="SAM" id="MobiDB-lite"/>
    </source>
</evidence>
<feature type="compositionally biased region" description="Polar residues" evidence="1">
    <location>
        <begin position="552"/>
        <end position="561"/>
    </location>
</feature>
<proteinExistence type="predicted"/>
<dbReference type="GO" id="GO:0016491">
    <property type="term" value="F:oxidoreductase activity"/>
    <property type="evidence" value="ECO:0007669"/>
    <property type="project" value="TreeGrafter"/>
</dbReference>
<feature type="compositionally biased region" description="Basic and acidic residues" evidence="1">
    <location>
        <begin position="520"/>
        <end position="532"/>
    </location>
</feature>
<dbReference type="Pfam" id="PF08643">
    <property type="entry name" value="DUF1776"/>
    <property type="match status" value="1"/>
</dbReference>
<dbReference type="EMBL" id="CACVBS010000112">
    <property type="protein sequence ID" value="CAA7271609.1"/>
    <property type="molecule type" value="Genomic_DNA"/>
</dbReference>
<dbReference type="OrthoDB" id="5308060at2759"/>
<evidence type="ECO:0000313" key="3">
    <source>
        <dbReference type="Proteomes" id="UP000467700"/>
    </source>
</evidence>
<dbReference type="GO" id="GO:0008202">
    <property type="term" value="P:steroid metabolic process"/>
    <property type="evidence" value="ECO:0007669"/>
    <property type="project" value="TreeGrafter"/>
</dbReference>
<organism evidence="2 3">
    <name type="scientific">Cyclocybe aegerita</name>
    <name type="common">Black poplar mushroom</name>
    <name type="synonym">Agrocybe aegerita</name>
    <dbReference type="NCBI Taxonomy" id="1973307"/>
    <lineage>
        <taxon>Eukaryota</taxon>
        <taxon>Fungi</taxon>
        <taxon>Dikarya</taxon>
        <taxon>Basidiomycota</taxon>
        <taxon>Agaricomycotina</taxon>
        <taxon>Agaricomycetes</taxon>
        <taxon>Agaricomycetidae</taxon>
        <taxon>Agaricales</taxon>
        <taxon>Agaricineae</taxon>
        <taxon>Bolbitiaceae</taxon>
        <taxon>Cyclocybe</taxon>
    </lineage>
</organism>
<feature type="region of interest" description="Disordered" evidence="1">
    <location>
        <begin position="507"/>
        <end position="571"/>
    </location>
</feature>
<dbReference type="PANTHER" id="PTHR43313:SF1">
    <property type="entry name" value="3BETA-HYDROXYSTEROID DEHYDROGENASE DHS-16"/>
    <property type="match status" value="1"/>
</dbReference>